<reference evidence="2 3" key="2">
    <citation type="journal article" date="2017" name="Genome Biol.">
        <title>New reference genome sequences of hot pepper reveal the massive evolution of plant disease-resistance genes by retroduplication.</title>
        <authorList>
            <person name="Kim S."/>
            <person name="Park J."/>
            <person name="Yeom S.I."/>
            <person name="Kim Y.M."/>
            <person name="Seo E."/>
            <person name="Kim K.T."/>
            <person name="Kim M.S."/>
            <person name="Lee J.M."/>
            <person name="Cheong K."/>
            <person name="Shin H.S."/>
            <person name="Kim S.B."/>
            <person name="Han K."/>
            <person name="Lee J."/>
            <person name="Park M."/>
            <person name="Lee H.A."/>
            <person name="Lee H.Y."/>
            <person name="Lee Y."/>
            <person name="Oh S."/>
            <person name="Lee J.H."/>
            <person name="Choi E."/>
            <person name="Choi E."/>
            <person name="Lee S.E."/>
            <person name="Jeon J."/>
            <person name="Kim H."/>
            <person name="Choi G."/>
            <person name="Song H."/>
            <person name="Lee J."/>
            <person name="Lee S.C."/>
            <person name="Kwon J.K."/>
            <person name="Lee H.Y."/>
            <person name="Koo N."/>
            <person name="Hong Y."/>
            <person name="Kim R.W."/>
            <person name="Kang W.H."/>
            <person name="Huh J.H."/>
            <person name="Kang B.C."/>
            <person name="Yang T.J."/>
            <person name="Lee Y.H."/>
            <person name="Bennetzen J.L."/>
            <person name="Choi D."/>
        </authorList>
    </citation>
    <scope>NUCLEOTIDE SEQUENCE [LARGE SCALE GENOMIC DNA]</scope>
    <source>
        <strain evidence="3">cv. CM334</strain>
    </source>
</reference>
<dbReference type="Proteomes" id="UP000222542">
    <property type="component" value="Unassembled WGS sequence"/>
</dbReference>
<dbReference type="EMBL" id="AYRZ02000011">
    <property type="protein sequence ID" value="PHT67445.1"/>
    <property type="molecule type" value="Genomic_DNA"/>
</dbReference>
<organism evidence="2 3">
    <name type="scientific">Capsicum annuum</name>
    <name type="common">Capsicum pepper</name>
    <dbReference type="NCBI Taxonomy" id="4072"/>
    <lineage>
        <taxon>Eukaryota</taxon>
        <taxon>Viridiplantae</taxon>
        <taxon>Streptophyta</taxon>
        <taxon>Embryophyta</taxon>
        <taxon>Tracheophyta</taxon>
        <taxon>Spermatophyta</taxon>
        <taxon>Magnoliopsida</taxon>
        <taxon>eudicotyledons</taxon>
        <taxon>Gunneridae</taxon>
        <taxon>Pentapetalae</taxon>
        <taxon>asterids</taxon>
        <taxon>lamiids</taxon>
        <taxon>Solanales</taxon>
        <taxon>Solanaceae</taxon>
        <taxon>Solanoideae</taxon>
        <taxon>Capsiceae</taxon>
        <taxon>Capsicum</taxon>
    </lineage>
</organism>
<evidence type="ECO:0000256" key="1">
    <source>
        <dbReference type="SAM" id="SignalP"/>
    </source>
</evidence>
<reference evidence="2 3" key="1">
    <citation type="journal article" date="2014" name="Nat. Genet.">
        <title>Genome sequence of the hot pepper provides insights into the evolution of pungency in Capsicum species.</title>
        <authorList>
            <person name="Kim S."/>
            <person name="Park M."/>
            <person name="Yeom S.I."/>
            <person name="Kim Y.M."/>
            <person name="Lee J.M."/>
            <person name="Lee H.A."/>
            <person name="Seo E."/>
            <person name="Choi J."/>
            <person name="Cheong K."/>
            <person name="Kim K.T."/>
            <person name="Jung K."/>
            <person name="Lee G.W."/>
            <person name="Oh S.K."/>
            <person name="Bae C."/>
            <person name="Kim S.B."/>
            <person name="Lee H.Y."/>
            <person name="Kim S.Y."/>
            <person name="Kim M.S."/>
            <person name="Kang B.C."/>
            <person name="Jo Y.D."/>
            <person name="Yang H.B."/>
            <person name="Jeong H.J."/>
            <person name="Kang W.H."/>
            <person name="Kwon J.K."/>
            <person name="Shin C."/>
            <person name="Lim J.Y."/>
            <person name="Park J.H."/>
            <person name="Huh J.H."/>
            <person name="Kim J.S."/>
            <person name="Kim B.D."/>
            <person name="Cohen O."/>
            <person name="Paran I."/>
            <person name="Suh M.C."/>
            <person name="Lee S.B."/>
            <person name="Kim Y.K."/>
            <person name="Shin Y."/>
            <person name="Noh S.J."/>
            <person name="Park J."/>
            <person name="Seo Y.S."/>
            <person name="Kwon S.Y."/>
            <person name="Kim H.A."/>
            <person name="Park J.M."/>
            <person name="Kim H.J."/>
            <person name="Choi S.B."/>
            <person name="Bosland P.W."/>
            <person name="Reeves G."/>
            <person name="Jo S.H."/>
            <person name="Lee B.W."/>
            <person name="Cho H.T."/>
            <person name="Choi H.S."/>
            <person name="Lee M.S."/>
            <person name="Yu Y."/>
            <person name="Do Choi Y."/>
            <person name="Park B.S."/>
            <person name="van Deynze A."/>
            <person name="Ashrafi H."/>
            <person name="Hill T."/>
            <person name="Kim W.T."/>
            <person name="Pai H.S."/>
            <person name="Ahn H.K."/>
            <person name="Yeam I."/>
            <person name="Giovannoni J.J."/>
            <person name="Rose J.K."/>
            <person name="Sorensen I."/>
            <person name="Lee S.J."/>
            <person name="Kim R.W."/>
            <person name="Choi I.Y."/>
            <person name="Choi B.S."/>
            <person name="Lim J.S."/>
            <person name="Lee Y.H."/>
            <person name="Choi D."/>
        </authorList>
    </citation>
    <scope>NUCLEOTIDE SEQUENCE [LARGE SCALE GENOMIC DNA]</scope>
    <source>
        <strain evidence="3">cv. CM334</strain>
    </source>
</reference>
<gene>
    <name evidence="2" type="ORF">T459_26932</name>
</gene>
<evidence type="ECO:0000313" key="2">
    <source>
        <dbReference type="EMBL" id="PHT67445.1"/>
    </source>
</evidence>
<accession>A0A2G2YCG8</accession>
<dbReference type="AlphaFoldDB" id="A0A2G2YCG8"/>
<name>A0A2G2YCG8_CAPAN</name>
<keyword evidence="3" id="KW-1185">Reference proteome</keyword>
<evidence type="ECO:0000313" key="3">
    <source>
        <dbReference type="Proteomes" id="UP000222542"/>
    </source>
</evidence>
<comment type="caution">
    <text evidence="2">The sequence shown here is derived from an EMBL/GenBank/DDBJ whole genome shotgun (WGS) entry which is preliminary data.</text>
</comment>
<feature type="chain" id="PRO_5013760704" description="FBD domain-containing protein" evidence="1">
    <location>
        <begin position="18"/>
        <end position="115"/>
    </location>
</feature>
<proteinExistence type="predicted"/>
<evidence type="ECO:0008006" key="4">
    <source>
        <dbReference type="Google" id="ProtNLM"/>
    </source>
</evidence>
<feature type="signal peptide" evidence="1">
    <location>
        <begin position="1"/>
        <end position="17"/>
    </location>
</feature>
<sequence>MILPRFLSLFLLSRIFAGITSVFRKSMLDQLKLYQPRLPFALNCLKRLDIYKITLGEFFDLSFALCLIRSSPNLEELEIKMFFIRDECCNEPVPRDAIDEIPASFSDMTFNTRRQ</sequence>
<protein>
    <recommendedName>
        <fullName evidence="4">FBD domain-containing protein</fullName>
    </recommendedName>
</protein>
<keyword evidence="1" id="KW-0732">Signal</keyword>
<dbReference type="Gramene" id="PHT67445">
    <property type="protein sequence ID" value="PHT67445"/>
    <property type="gene ID" value="T459_26932"/>
</dbReference>